<organism evidence="1 2">
    <name type="scientific">Flavobacterium lacus</name>
    <dbReference type="NCBI Taxonomy" id="1353778"/>
    <lineage>
        <taxon>Bacteria</taxon>
        <taxon>Pseudomonadati</taxon>
        <taxon>Bacteroidota</taxon>
        <taxon>Flavobacteriia</taxon>
        <taxon>Flavobacteriales</taxon>
        <taxon>Flavobacteriaceae</taxon>
        <taxon>Flavobacterium</taxon>
    </lineage>
</organism>
<accession>A0A328WKU2</accession>
<keyword evidence="2" id="KW-1185">Reference proteome</keyword>
<evidence type="ECO:0000313" key="1">
    <source>
        <dbReference type="EMBL" id="RAR46972.1"/>
    </source>
</evidence>
<dbReference type="EMBL" id="QLSV01000013">
    <property type="protein sequence ID" value="RAR46972.1"/>
    <property type="molecule type" value="Genomic_DNA"/>
</dbReference>
<dbReference type="OrthoDB" id="1367090at2"/>
<gene>
    <name evidence="1" type="ORF">B0I10_11388</name>
</gene>
<comment type="caution">
    <text evidence="1">The sequence shown here is derived from an EMBL/GenBank/DDBJ whole genome shotgun (WGS) entry which is preliminary data.</text>
</comment>
<dbReference type="PROSITE" id="PS51257">
    <property type="entry name" value="PROKAR_LIPOPROTEIN"/>
    <property type="match status" value="1"/>
</dbReference>
<dbReference type="RefSeq" id="WP_112086882.1">
    <property type="nucleotide sequence ID" value="NZ_QLSV01000013.1"/>
</dbReference>
<name>A0A328WKU2_9FLAO</name>
<protein>
    <submittedName>
        <fullName evidence="1">Uncharacterized protein</fullName>
    </submittedName>
</protein>
<dbReference type="AlphaFoldDB" id="A0A328WKU2"/>
<reference evidence="1 2" key="1">
    <citation type="submission" date="2018-06" db="EMBL/GenBank/DDBJ databases">
        <title>Genomic Encyclopedia of Type Strains, Phase III (KMG-III): the genomes of soil and plant-associated and newly described type strains.</title>
        <authorList>
            <person name="Whitman W."/>
        </authorList>
    </citation>
    <scope>NUCLEOTIDE SEQUENCE [LARGE SCALE GENOMIC DNA]</scope>
    <source>
        <strain evidence="1 2">CGMCC 1.12504</strain>
    </source>
</reference>
<sequence>MNKNVILATVCTTLFLISCGKKEEQPADTIIIEQPAETPTPAPTEPVEQDGTSLEIGKDGVKINTKDGDKKTTIDVSDKDAKVEIKD</sequence>
<dbReference type="Proteomes" id="UP000249518">
    <property type="component" value="Unassembled WGS sequence"/>
</dbReference>
<proteinExistence type="predicted"/>
<evidence type="ECO:0000313" key="2">
    <source>
        <dbReference type="Proteomes" id="UP000249518"/>
    </source>
</evidence>